<evidence type="ECO:0000313" key="5">
    <source>
        <dbReference type="Proteomes" id="UP000242704"/>
    </source>
</evidence>
<evidence type="ECO:0000259" key="2">
    <source>
        <dbReference type="Pfam" id="PF05913"/>
    </source>
</evidence>
<feature type="domain" description="6-phospho-N-acetylmuramidase C-terminal" evidence="2">
    <location>
        <begin position="268"/>
        <end position="371"/>
    </location>
</feature>
<feature type="domain" description="6-phospho-N-acetylmuramidase N-terminal" evidence="3">
    <location>
        <begin position="31"/>
        <end position="253"/>
    </location>
</feature>
<dbReference type="InterPro" id="IPR008589">
    <property type="entry name" value="MupG"/>
</dbReference>
<dbReference type="SUPFAM" id="SSF51445">
    <property type="entry name" value="(Trans)glycosidases"/>
    <property type="match status" value="1"/>
</dbReference>
<dbReference type="InterPro" id="IPR013785">
    <property type="entry name" value="Aldolase_TIM"/>
</dbReference>
<keyword evidence="1" id="KW-0812">Transmembrane</keyword>
<dbReference type="Pfam" id="PF19200">
    <property type="entry name" value="MupG_N"/>
    <property type="match status" value="1"/>
</dbReference>
<gene>
    <name evidence="4" type="ORF">BU653_04600</name>
</gene>
<keyword evidence="1" id="KW-0472">Membrane</keyword>
<reference evidence="4 5" key="1">
    <citation type="journal article" date="2016" name="Front. Microbiol.">
        <title>Comprehensive Phylogenetic Analysis of Bovine Non-aureus Staphylococci Species Based on Whole-Genome Sequencing.</title>
        <authorList>
            <person name="Naushad S."/>
            <person name="Barkema H.W."/>
            <person name="Luby C."/>
            <person name="Condas L.A."/>
            <person name="Nobrega D.B."/>
            <person name="Carson D.A."/>
            <person name="De Buck J."/>
        </authorList>
    </citation>
    <scope>NUCLEOTIDE SEQUENCE [LARGE SCALE GENOMIC DNA]</scope>
    <source>
        <strain evidence="4 5">SNUC 505</strain>
    </source>
</reference>
<protein>
    <submittedName>
        <fullName evidence="4">DUF871 domain-containing protein</fullName>
    </submittedName>
</protein>
<comment type="caution">
    <text evidence="4">The sequence shown here is derived from an EMBL/GenBank/DDBJ whole genome shotgun (WGS) entry which is preliminary data.</text>
</comment>
<dbReference type="Gene3D" id="2.40.100.10">
    <property type="entry name" value="Cyclophilin-like"/>
    <property type="match status" value="1"/>
</dbReference>
<dbReference type="InterPro" id="IPR043797">
    <property type="entry name" value="MupG_N"/>
</dbReference>
<dbReference type="PANTHER" id="PTHR38435:SF2">
    <property type="entry name" value="DUF871 DOMAIN-CONTAINING PROTEIN"/>
    <property type="match status" value="1"/>
</dbReference>
<evidence type="ECO:0000259" key="3">
    <source>
        <dbReference type="Pfam" id="PF19200"/>
    </source>
</evidence>
<organism evidence="4 5">
    <name type="scientific">Staphylococcus chromogenes</name>
    <name type="common">Staphylococcus hyicus subsp. chromogenes</name>
    <dbReference type="NCBI Taxonomy" id="46126"/>
    <lineage>
        <taxon>Bacteria</taxon>
        <taxon>Bacillati</taxon>
        <taxon>Bacillota</taxon>
        <taxon>Bacilli</taxon>
        <taxon>Bacillales</taxon>
        <taxon>Staphylococcaceae</taxon>
        <taxon>Staphylococcus</taxon>
    </lineage>
</organism>
<dbReference type="InterPro" id="IPR043894">
    <property type="entry name" value="MupG_C"/>
</dbReference>
<dbReference type="AlphaFoldDB" id="A0AAE5W8Q4"/>
<dbReference type="InterPro" id="IPR017853">
    <property type="entry name" value="GH"/>
</dbReference>
<evidence type="ECO:0000256" key="1">
    <source>
        <dbReference type="SAM" id="Phobius"/>
    </source>
</evidence>
<feature type="transmembrane region" description="Helical" evidence="1">
    <location>
        <begin position="12"/>
        <end position="37"/>
    </location>
</feature>
<dbReference type="Proteomes" id="UP000242704">
    <property type="component" value="Unassembled WGS sequence"/>
</dbReference>
<name>A0AAE5W8Q4_STACR</name>
<dbReference type="PANTHER" id="PTHR38435">
    <property type="match status" value="1"/>
</dbReference>
<proteinExistence type="predicted"/>
<evidence type="ECO:0000313" key="4">
    <source>
        <dbReference type="EMBL" id="PTG15536.1"/>
    </source>
</evidence>
<sequence>MTSYKCKRFFKVYYIIELVLFFRFKGGLSMLGFSVYLGKPFNNDYIQNMLNLGFRTVFTSIQIPEEQNHHSRLFELQTYLSAFDTALIIDVNESLINDTLFNQLSQFDTIRYILRIDEGATPSLIQRILNHGHLCCINASTVSEQFLIQLQTYPELQSRLIYLHNYYPRPDTGLSRAYLQSQNARIRHYHPNASIYAFISGEDYRGPLYEGLPTLESLRQTEPCLSALIIKQMEIDTILVGDPYISQITAQKMYDMIVHNHFRLHCHLHSNADRTLVLQEHVVRPDCAAHVIRSRYSRAHVSETIAPTNIQPRAKGTITIDNHLNRRYMGELQITKINLKPHPHVNVVGSLTKEALPYLNFFNASTRFTFVETLEEDVHETKYN</sequence>
<dbReference type="Pfam" id="PF05913">
    <property type="entry name" value="MupG_C"/>
    <property type="match status" value="1"/>
</dbReference>
<keyword evidence="1" id="KW-1133">Transmembrane helix</keyword>
<dbReference type="EMBL" id="PZBZ01000018">
    <property type="protein sequence ID" value="PTG15536.1"/>
    <property type="molecule type" value="Genomic_DNA"/>
</dbReference>
<dbReference type="InterPro" id="IPR029000">
    <property type="entry name" value="Cyclophilin-like_dom_sf"/>
</dbReference>
<accession>A0AAE5W8Q4</accession>
<dbReference type="SUPFAM" id="SSF50891">
    <property type="entry name" value="Cyclophilin-like"/>
    <property type="match status" value="1"/>
</dbReference>
<dbReference type="Gene3D" id="3.20.20.70">
    <property type="entry name" value="Aldolase class I"/>
    <property type="match status" value="1"/>
</dbReference>